<organism evidence="2">
    <name type="scientific">Paraprevotella clara</name>
    <dbReference type="NCBI Taxonomy" id="454154"/>
    <lineage>
        <taxon>Bacteria</taxon>
        <taxon>Pseudomonadati</taxon>
        <taxon>Bacteroidota</taxon>
        <taxon>Bacteroidia</taxon>
        <taxon>Bacteroidales</taxon>
        <taxon>Prevotellaceae</taxon>
        <taxon>Paraprevotella</taxon>
    </lineage>
</organism>
<dbReference type="SUPFAM" id="SSF51735">
    <property type="entry name" value="NAD(P)-binding Rossmann-fold domains"/>
    <property type="match status" value="1"/>
</dbReference>
<dbReference type="Gene3D" id="3.40.50.720">
    <property type="entry name" value="NAD(P)-binding Rossmann-like Domain"/>
    <property type="match status" value="1"/>
</dbReference>
<dbReference type="GO" id="GO:0016646">
    <property type="term" value="F:oxidoreductase activity, acting on the CH-NH group of donors, NAD or NADP as acceptor"/>
    <property type="evidence" value="ECO:0007669"/>
    <property type="project" value="TreeGrafter"/>
</dbReference>
<dbReference type="PANTHER" id="PTHR43355:SF2">
    <property type="entry name" value="FLAVIN REDUCTASE (NADPH)"/>
    <property type="match status" value="1"/>
</dbReference>
<dbReference type="AlphaFoldDB" id="A0A6N2ZQ37"/>
<evidence type="ECO:0000259" key="1">
    <source>
        <dbReference type="Pfam" id="PF13460"/>
    </source>
</evidence>
<accession>A0A6N2ZQ37</accession>
<sequence length="219" mass="24132">MKHVTLIGASGFVGSAILEELLNRGHHVTAIVRTPGKLTQSHPNLKVEVMDVEDRNALVQVCHGQDAVISAYNPGWGNPDIYEDTLRVYPLILEAVKASGVKRFLVVGGAGSLFVKPGLRLVDTGTLPEAWLPGVKSLSKFFLETLTAEQELDWVFFSPAANLGNLQKGVRTGKFRLGKDDLIVDEKGDSFISVEDYAMAMVDELEQENHHRERFTIGY</sequence>
<feature type="domain" description="NAD(P)-binding" evidence="1">
    <location>
        <begin position="8"/>
        <end position="207"/>
    </location>
</feature>
<dbReference type="InterPro" id="IPR016040">
    <property type="entry name" value="NAD(P)-bd_dom"/>
</dbReference>
<dbReference type="CDD" id="cd05244">
    <property type="entry name" value="BVR-B_like_SDR_a"/>
    <property type="match status" value="1"/>
</dbReference>
<dbReference type="EMBL" id="CACRUT010000006">
    <property type="protein sequence ID" value="VYT79022.1"/>
    <property type="molecule type" value="Genomic_DNA"/>
</dbReference>
<proteinExistence type="predicted"/>
<dbReference type="PANTHER" id="PTHR43355">
    <property type="entry name" value="FLAVIN REDUCTASE (NADPH)"/>
    <property type="match status" value="1"/>
</dbReference>
<protein>
    <submittedName>
        <fullName evidence="2">NAD dependent epimerase/dehydratase family protein</fullName>
    </submittedName>
</protein>
<dbReference type="InterPro" id="IPR051606">
    <property type="entry name" value="Polyketide_Oxido-like"/>
</dbReference>
<name>A0A6N2ZQ37_9BACT</name>
<reference evidence="2" key="1">
    <citation type="submission" date="2019-11" db="EMBL/GenBank/DDBJ databases">
        <authorList>
            <person name="Feng L."/>
        </authorList>
    </citation>
    <scope>NUCLEOTIDE SEQUENCE</scope>
    <source>
        <strain evidence="2">PclaraLFYP37</strain>
    </source>
</reference>
<dbReference type="Pfam" id="PF13460">
    <property type="entry name" value="NAD_binding_10"/>
    <property type="match status" value="1"/>
</dbReference>
<dbReference type="RefSeq" id="WP_412441845.1">
    <property type="nucleotide sequence ID" value="NZ_CACRUT010000006.1"/>
</dbReference>
<evidence type="ECO:0000313" key="2">
    <source>
        <dbReference type="EMBL" id="VYT79022.1"/>
    </source>
</evidence>
<dbReference type="InterPro" id="IPR036291">
    <property type="entry name" value="NAD(P)-bd_dom_sf"/>
</dbReference>
<gene>
    <name evidence="2" type="ORF">PCLFYP37_01125</name>
</gene>